<protein>
    <recommendedName>
        <fullName evidence="1">DUF4246 domain-containing protein</fullName>
    </recommendedName>
</protein>
<dbReference type="EMBL" id="KV426548">
    <property type="protein sequence ID" value="KZV79883.1"/>
    <property type="molecule type" value="Genomic_DNA"/>
</dbReference>
<organism evidence="2 3">
    <name type="scientific">Exidia glandulosa HHB12029</name>
    <dbReference type="NCBI Taxonomy" id="1314781"/>
    <lineage>
        <taxon>Eukaryota</taxon>
        <taxon>Fungi</taxon>
        <taxon>Dikarya</taxon>
        <taxon>Basidiomycota</taxon>
        <taxon>Agaricomycotina</taxon>
        <taxon>Agaricomycetes</taxon>
        <taxon>Auriculariales</taxon>
        <taxon>Exidiaceae</taxon>
        <taxon>Exidia</taxon>
    </lineage>
</organism>
<dbReference type="AlphaFoldDB" id="A0A165B5W1"/>
<evidence type="ECO:0000313" key="2">
    <source>
        <dbReference type="EMBL" id="KZV79883.1"/>
    </source>
</evidence>
<dbReference type="InterPro" id="IPR025340">
    <property type="entry name" value="DUF4246"/>
</dbReference>
<feature type="domain" description="DUF4246" evidence="1">
    <location>
        <begin position="1"/>
        <end position="123"/>
    </location>
</feature>
<dbReference type="Proteomes" id="UP000077266">
    <property type="component" value="Unassembled WGS sequence"/>
</dbReference>
<keyword evidence="3" id="KW-1185">Reference proteome</keyword>
<dbReference type="STRING" id="1314781.A0A165B5W1"/>
<reference evidence="2 3" key="1">
    <citation type="journal article" date="2016" name="Mol. Biol. Evol.">
        <title>Comparative Genomics of Early-Diverging Mushroom-Forming Fungi Provides Insights into the Origins of Lignocellulose Decay Capabilities.</title>
        <authorList>
            <person name="Nagy L.G."/>
            <person name="Riley R."/>
            <person name="Tritt A."/>
            <person name="Adam C."/>
            <person name="Daum C."/>
            <person name="Floudas D."/>
            <person name="Sun H."/>
            <person name="Yadav J.S."/>
            <person name="Pangilinan J."/>
            <person name="Larsson K.H."/>
            <person name="Matsuura K."/>
            <person name="Barry K."/>
            <person name="Labutti K."/>
            <person name="Kuo R."/>
            <person name="Ohm R.A."/>
            <person name="Bhattacharya S.S."/>
            <person name="Shirouzu T."/>
            <person name="Yoshinaga Y."/>
            <person name="Martin F.M."/>
            <person name="Grigoriev I.V."/>
            <person name="Hibbett D.S."/>
        </authorList>
    </citation>
    <scope>NUCLEOTIDE SEQUENCE [LARGE SCALE GENOMIC DNA]</scope>
    <source>
        <strain evidence="2 3">HHB12029</strain>
    </source>
</reference>
<evidence type="ECO:0000313" key="3">
    <source>
        <dbReference type="Proteomes" id="UP000077266"/>
    </source>
</evidence>
<dbReference type="PANTHER" id="PTHR33119:SF1">
    <property type="entry name" value="FE2OG DIOXYGENASE DOMAIN-CONTAINING PROTEIN"/>
    <property type="match status" value="1"/>
</dbReference>
<dbReference type="InterPro" id="IPR049192">
    <property type="entry name" value="DUF4246_C"/>
</dbReference>
<accession>A0A165B5W1</accession>
<name>A0A165B5W1_EXIGL</name>
<proteinExistence type="predicted"/>
<dbReference type="Pfam" id="PF14033">
    <property type="entry name" value="DUF4246"/>
    <property type="match status" value="1"/>
</dbReference>
<sequence length="192" mass="21845">MSNERIVASGIYYYDEENIGESRLTFRTAVLPPENYHNSDYAGTRQVWGLQDDEPLIQNVGSLETKGGRCIAFPNIFQHRVAPFSLVDKTKTGHRKILALFLVDPNFRIPSTSTVAPQQKELLVEVLETCGGHMAKLPTELLQIIAGKITRTMTRAEAFAYREELMDERTRFVKEQEFGQGGFSIRFNMCEH</sequence>
<evidence type="ECO:0000259" key="1">
    <source>
        <dbReference type="Pfam" id="PF14033"/>
    </source>
</evidence>
<gene>
    <name evidence="2" type="ORF">EXIGLDRAFT_734024</name>
</gene>
<dbReference type="InParanoid" id="A0A165B5W1"/>
<dbReference type="PANTHER" id="PTHR33119">
    <property type="entry name" value="IFI3P"/>
    <property type="match status" value="1"/>
</dbReference>
<dbReference type="OrthoDB" id="415532at2759"/>